<evidence type="ECO:0000313" key="4">
    <source>
        <dbReference type="Proteomes" id="UP000587608"/>
    </source>
</evidence>
<dbReference type="GO" id="GO:0016874">
    <property type="term" value="F:ligase activity"/>
    <property type="evidence" value="ECO:0007669"/>
    <property type="project" value="UniProtKB-KW"/>
</dbReference>
<keyword evidence="2" id="KW-0812">Transmembrane</keyword>
<feature type="transmembrane region" description="Helical" evidence="2">
    <location>
        <begin position="21"/>
        <end position="40"/>
    </location>
</feature>
<keyword evidence="2" id="KW-1133">Transmembrane helix</keyword>
<dbReference type="EMBL" id="JACERG010000003">
    <property type="protein sequence ID" value="MBA5220815.1"/>
    <property type="molecule type" value="Genomic_DNA"/>
</dbReference>
<dbReference type="PANTHER" id="PTHR37422:SF13">
    <property type="entry name" value="LIPOPOLYSACCHARIDE BIOSYNTHESIS PROTEIN PA4999-RELATED"/>
    <property type="match status" value="1"/>
</dbReference>
<keyword evidence="3" id="KW-0436">Ligase</keyword>
<dbReference type="InterPro" id="IPR051533">
    <property type="entry name" value="WaaL-like"/>
</dbReference>
<dbReference type="PANTHER" id="PTHR37422">
    <property type="entry name" value="TEICHURONIC ACID BIOSYNTHESIS PROTEIN TUAE"/>
    <property type="match status" value="1"/>
</dbReference>
<evidence type="ECO:0000256" key="1">
    <source>
        <dbReference type="SAM" id="MobiDB-lite"/>
    </source>
</evidence>
<reference evidence="3 4" key="1">
    <citation type="submission" date="2020-07" db="EMBL/GenBank/DDBJ databases">
        <title>Differential regulation of undecylprodigiosin biosynthesis in the yeast-scavenging Streptomyces strain MBK6.</title>
        <authorList>
            <person name="Baral B."/>
            <person name="Siitonen V."/>
            <person name="Laughlin M."/>
            <person name="Yamada K."/>
            <person name="Ilomaeki M."/>
            <person name="Metsae-Ketelae M."/>
            <person name="Niemi J."/>
        </authorList>
    </citation>
    <scope>NUCLEOTIDE SEQUENCE [LARGE SCALE GENOMIC DNA]</scope>
    <source>
        <strain evidence="3 4">MBK6</strain>
    </source>
</reference>
<feature type="transmembrane region" description="Helical" evidence="2">
    <location>
        <begin position="220"/>
        <end position="236"/>
    </location>
</feature>
<gene>
    <name evidence="3" type="ORF">H1X69_05185</name>
</gene>
<keyword evidence="2" id="KW-0472">Membrane</keyword>
<dbReference type="Proteomes" id="UP000587608">
    <property type="component" value="Unassembled WGS sequence"/>
</dbReference>
<accession>A0A7W2DPT6</accession>
<feature type="transmembrane region" description="Helical" evidence="2">
    <location>
        <begin position="134"/>
        <end position="154"/>
    </location>
</feature>
<protein>
    <submittedName>
        <fullName evidence="3">O-antigen ligase domain-containing protein</fullName>
    </submittedName>
</protein>
<evidence type="ECO:0000256" key="2">
    <source>
        <dbReference type="SAM" id="Phobius"/>
    </source>
</evidence>
<dbReference type="AlphaFoldDB" id="A0A7W2DPT6"/>
<feature type="transmembrane region" description="Helical" evidence="2">
    <location>
        <begin position="326"/>
        <end position="346"/>
    </location>
</feature>
<feature type="transmembrane region" description="Helical" evidence="2">
    <location>
        <begin position="174"/>
        <end position="191"/>
    </location>
</feature>
<organism evidence="3 4">
    <name type="scientific">Streptomyces griseoaurantiacus</name>
    <dbReference type="NCBI Taxonomy" id="68213"/>
    <lineage>
        <taxon>Bacteria</taxon>
        <taxon>Bacillati</taxon>
        <taxon>Actinomycetota</taxon>
        <taxon>Actinomycetes</taxon>
        <taxon>Kitasatosporales</taxon>
        <taxon>Streptomycetaceae</taxon>
        <taxon>Streptomyces</taxon>
        <taxon>Streptomyces aurantiacus group</taxon>
    </lineage>
</organism>
<sequence>MDTRPGAEPPPAARTPRTVGVVWGLLVLNTLGSAGAETIVPLPRSLIQMVTMGALVLAFALALLVNPRLRVRGGAFLSLLTLLLVSSVLSSAGLGSGFGALFRCGRLALFLGTLWLLSRWWDGSHTFVRHHIRAYFLVLGSVAAGALVSPGTALPDLYGGRLVGALWPLTPPQIGQYAAVITGLAVLLLLGRRTDRRSATVVVVPSLVLLALTHTRTATLGLLVGLLLAIGSLFLSSAAARRFFTWTVVVAAVAAVGFGSALQAWFLRGQDEENFSSLTGRAKVWHALLDAPRTVTEQVFGTGLGDKSFDGLPIDNSWLAVYHEQGLLGVSLIATALLVLGTVALLRPPSLSRACALFLISYCALASYTEAGLGDASPYLLHLAVAASLLVPPAPAPAPPAAPAAPDAAPRTPGPPRRRVPRWARKPEVP</sequence>
<evidence type="ECO:0000313" key="3">
    <source>
        <dbReference type="EMBL" id="MBA5220815.1"/>
    </source>
</evidence>
<feature type="transmembrane region" description="Helical" evidence="2">
    <location>
        <begin position="46"/>
        <end position="64"/>
    </location>
</feature>
<proteinExistence type="predicted"/>
<feature type="transmembrane region" description="Helical" evidence="2">
    <location>
        <begin position="243"/>
        <end position="266"/>
    </location>
</feature>
<name>A0A7W2DPT6_9ACTN</name>
<feature type="transmembrane region" description="Helical" evidence="2">
    <location>
        <begin position="198"/>
        <end position="214"/>
    </location>
</feature>
<feature type="transmembrane region" description="Helical" evidence="2">
    <location>
        <begin position="100"/>
        <end position="122"/>
    </location>
</feature>
<comment type="caution">
    <text evidence="3">The sequence shown here is derived from an EMBL/GenBank/DDBJ whole genome shotgun (WGS) entry which is preliminary data.</text>
</comment>
<feature type="region of interest" description="Disordered" evidence="1">
    <location>
        <begin position="396"/>
        <end position="430"/>
    </location>
</feature>
<feature type="transmembrane region" description="Helical" evidence="2">
    <location>
        <begin position="76"/>
        <end position="94"/>
    </location>
</feature>